<dbReference type="Proteomes" id="UP001501074">
    <property type="component" value="Unassembled WGS sequence"/>
</dbReference>
<dbReference type="InterPro" id="IPR051606">
    <property type="entry name" value="Polyketide_Oxido-like"/>
</dbReference>
<dbReference type="PANTHER" id="PTHR43355">
    <property type="entry name" value="FLAVIN REDUCTASE (NADPH)"/>
    <property type="match status" value="1"/>
</dbReference>
<dbReference type="RefSeq" id="WP_231488616.1">
    <property type="nucleotide sequence ID" value="NZ_BAAAZO010000005.1"/>
</dbReference>
<dbReference type="InterPro" id="IPR016040">
    <property type="entry name" value="NAD(P)-bd_dom"/>
</dbReference>
<sequence length="226" mass="24516">MARLAVLGATGRTGQEIVRRAIEAGHDVTALVRRPEALPVRDALLTVVVGDARDKDTIRSIAQGQDAVIASLGRPESGRTKDEIDDSQPVDVCEVSTRHLLTVGSSVGLRRIVLMSTHGAGSSNDGSPYVVKLRDMVGNRVFDKDRMEQQLLDTDTEIAWTVIRNPYIYEGPLGTPHAVHEKIVLDETSRITYADLATFAIGEALQPQHPNTFLTITEPLTGSAAR</sequence>
<protein>
    <submittedName>
        <fullName evidence="2">SDR family oxidoreductase</fullName>
    </submittedName>
</protein>
<feature type="domain" description="NAD(P)-binding" evidence="1">
    <location>
        <begin position="8"/>
        <end position="201"/>
    </location>
</feature>
<gene>
    <name evidence="2" type="ORF">GCM10022223_32390</name>
</gene>
<evidence type="ECO:0000313" key="3">
    <source>
        <dbReference type="Proteomes" id="UP001501074"/>
    </source>
</evidence>
<organism evidence="2 3">
    <name type="scientific">Kineosporia mesophila</name>
    <dbReference type="NCBI Taxonomy" id="566012"/>
    <lineage>
        <taxon>Bacteria</taxon>
        <taxon>Bacillati</taxon>
        <taxon>Actinomycetota</taxon>
        <taxon>Actinomycetes</taxon>
        <taxon>Kineosporiales</taxon>
        <taxon>Kineosporiaceae</taxon>
        <taxon>Kineosporia</taxon>
    </lineage>
</organism>
<accession>A0ABP6ZML8</accession>
<dbReference type="EMBL" id="BAAAZO010000005">
    <property type="protein sequence ID" value="GAA3613724.1"/>
    <property type="molecule type" value="Genomic_DNA"/>
</dbReference>
<name>A0ABP6ZML8_9ACTN</name>
<dbReference type="Gene3D" id="3.40.50.720">
    <property type="entry name" value="NAD(P)-binding Rossmann-like Domain"/>
    <property type="match status" value="1"/>
</dbReference>
<dbReference type="SUPFAM" id="SSF51735">
    <property type="entry name" value="NAD(P)-binding Rossmann-fold domains"/>
    <property type="match status" value="1"/>
</dbReference>
<evidence type="ECO:0000313" key="2">
    <source>
        <dbReference type="EMBL" id="GAA3613724.1"/>
    </source>
</evidence>
<dbReference type="PANTHER" id="PTHR43355:SF2">
    <property type="entry name" value="FLAVIN REDUCTASE (NADPH)"/>
    <property type="match status" value="1"/>
</dbReference>
<dbReference type="InterPro" id="IPR036291">
    <property type="entry name" value="NAD(P)-bd_dom_sf"/>
</dbReference>
<evidence type="ECO:0000259" key="1">
    <source>
        <dbReference type="Pfam" id="PF13460"/>
    </source>
</evidence>
<proteinExistence type="predicted"/>
<comment type="caution">
    <text evidence="2">The sequence shown here is derived from an EMBL/GenBank/DDBJ whole genome shotgun (WGS) entry which is preliminary data.</text>
</comment>
<keyword evidence="3" id="KW-1185">Reference proteome</keyword>
<reference evidence="3" key="1">
    <citation type="journal article" date="2019" name="Int. J. Syst. Evol. Microbiol.">
        <title>The Global Catalogue of Microorganisms (GCM) 10K type strain sequencing project: providing services to taxonomists for standard genome sequencing and annotation.</title>
        <authorList>
            <consortium name="The Broad Institute Genomics Platform"/>
            <consortium name="The Broad Institute Genome Sequencing Center for Infectious Disease"/>
            <person name="Wu L."/>
            <person name="Ma J."/>
        </authorList>
    </citation>
    <scope>NUCLEOTIDE SEQUENCE [LARGE SCALE GENOMIC DNA]</scope>
    <source>
        <strain evidence="3">JCM 16902</strain>
    </source>
</reference>
<dbReference type="Pfam" id="PF13460">
    <property type="entry name" value="NAD_binding_10"/>
    <property type="match status" value="1"/>
</dbReference>